<dbReference type="InterPro" id="IPR012338">
    <property type="entry name" value="Beta-lactam/transpept-like"/>
</dbReference>
<protein>
    <recommendedName>
        <fullName evidence="7">peptidoglycan glycosyltransferase</fullName>
        <ecNumber evidence="7">2.4.99.28</ecNumber>
    </recommendedName>
</protein>
<dbReference type="GO" id="GO:0008658">
    <property type="term" value="F:penicillin binding"/>
    <property type="evidence" value="ECO:0007669"/>
    <property type="project" value="InterPro"/>
</dbReference>
<name>A0A2M7VJK8_9BACT</name>
<dbReference type="GO" id="GO:0009252">
    <property type="term" value="P:peptidoglycan biosynthetic process"/>
    <property type="evidence" value="ECO:0007669"/>
    <property type="project" value="TreeGrafter"/>
</dbReference>
<evidence type="ECO:0000256" key="3">
    <source>
        <dbReference type="ARBA" id="ARBA00022676"/>
    </source>
</evidence>
<dbReference type="SUPFAM" id="SSF56601">
    <property type="entry name" value="beta-lactamase/transpeptidase-like"/>
    <property type="match status" value="1"/>
</dbReference>
<keyword evidence="3" id="KW-0328">Glycosyltransferase</keyword>
<comment type="catalytic activity">
    <reaction evidence="8">
        <text>[GlcNAc-(1-&gt;4)-Mur2Ac(oyl-L-Ala-gamma-D-Glu-L-Lys-D-Ala-D-Ala)](n)-di-trans,octa-cis-undecaprenyl diphosphate + beta-D-GlcNAc-(1-&gt;4)-Mur2Ac(oyl-L-Ala-gamma-D-Glu-L-Lys-D-Ala-D-Ala)-di-trans,octa-cis-undecaprenyl diphosphate = [GlcNAc-(1-&gt;4)-Mur2Ac(oyl-L-Ala-gamma-D-Glu-L-Lys-D-Ala-D-Ala)](n+1)-di-trans,octa-cis-undecaprenyl diphosphate + di-trans,octa-cis-undecaprenyl diphosphate + H(+)</text>
        <dbReference type="Rhea" id="RHEA:23708"/>
        <dbReference type="Rhea" id="RHEA-COMP:9602"/>
        <dbReference type="Rhea" id="RHEA-COMP:9603"/>
        <dbReference type="ChEBI" id="CHEBI:15378"/>
        <dbReference type="ChEBI" id="CHEBI:58405"/>
        <dbReference type="ChEBI" id="CHEBI:60033"/>
        <dbReference type="ChEBI" id="CHEBI:78435"/>
        <dbReference type="EC" id="2.4.99.28"/>
    </reaction>
</comment>
<feature type="domain" description="Penicillin-binding protein transpeptidase" evidence="9">
    <location>
        <begin position="295"/>
        <end position="536"/>
    </location>
</feature>
<gene>
    <name evidence="11" type="ORF">COX73_03130</name>
</gene>
<evidence type="ECO:0000256" key="2">
    <source>
        <dbReference type="ARBA" id="ARBA00022670"/>
    </source>
</evidence>
<dbReference type="EC" id="2.4.99.28" evidence="7"/>
<organism evidence="11 12">
    <name type="scientific">bacterium (Candidatus Gribaldobacteria) CG_4_10_14_0_2_um_filter_36_18</name>
    <dbReference type="NCBI Taxonomy" id="2014264"/>
    <lineage>
        <taxon>Bacteria</taxon>
        <taxon>Candidatus Gribaldobacteria</taxon>
    </lineage>
</organism>
<keyword evidence="4" id="KW-0808">Transferase</keyword>
<dbReference type="Proteomes" id="UP000231469">
    <property type="component" value="Unassembled WGS sequence"/>
</dbReference>
<dbReference type="GO" id="GO:0006508">
    <property type="term" value="P:proteolysis"/>
    <property type="evidence" value="ECO:0007669"/>
    <property type="project" value="UniProtKB-KW"/>
</dbReference>
<dbReference type="InterPro" id="IPR050396">
    <property type="entry name" value="Glycosyltr_51/Transpeptidase"/>
</dbReference>
<reference evidence="12" key="1">
    <citation type="submission" date="2017-09" db="EMBL/GenBank/DDBJ databases">
        <title>Depth-based differentiation of microbial function through sediment-hosted aquifers and enrichment of novel symbionts in the deep terrestrial subsurface.</title>
        <authorList>
            <person name="Probst A.J."/>
            <person name="Ladd B."/>
            <person name="Jarett J.K."/>
            <person name="Geller-Mcgrath D.E."/>
            <person name="Sieber C.M.K."/>
            <person name="Emerson J.B."/>
            <person name="Anantharaman K."/>
            <person name="Thomas B.C."/>
            <person name="Malmstrom R."/>
            <person name="Stieglmeier M."/>
            <person name="Klingl A."/>
            <person name="Woyke T."/>
            <person name="Ryan C.M."/>
            <person name="Banfield J.F."/>
        </authorList>
    </citation>
    <scope>NUCLEOTIDE SEQUENCE [LARGE SCALE GENOMIC DNA]</scope>
</reference>
<comment type="caution">
    <text evidence="11">The sequence shown here is derived from an EMBL/GenBank/DDBJ whole genome shotgun (WGS) entry which is preliminary data.</text>
</comment>
<evidence type="ECO:0000256" key="4">
    <source>
        <dbReference type="ARBA" id="ARBA00022679"/>
    </source>
</evidence>
<dbReference type="Gene3D" id="3.40.710.10">
    <property type="entry name" value="DD-peptidase/beta-lactamase superfamily"/>
    <property type="match status" value="1"/>
</dbReference>
<evidence type="ECO:0000256" key="5">
    <source>
        <dbReference type="ARBA" id="ARBA00022801"/>
    </source>
</evidence>
<keyword evidence="2" id="KW-0645">Protease</keyword>
<evidence type="ECO:0000313" key="11">
    <source>
        <dbReference type="EMBL" id="PJA01994.1"/>
    </source>
</evidence>
<evidence type="ECO:0000259" key="9">
    <source>
        <dbReference type="Pfam" id="PF00905"/>
    </source>
</evidence>
<keyword evidence="6" id="KW-0511">Multifunctional enzyme</keyword>
<dbReference type="GO" id="GO:0008955">
    <property type="term" value="F:peptidoglycan glycosyltransferase activity"/>
    <property type="evidence" value="ECO:0007669"/>
    <property type="project" value="UniProtKB-EC"/>
</dbReference>
<dbReference type="SUPFAM" id="SSF53955">
    <property type="entry name" value="Lysozyme-like"/>
    <property type="match status" value="1"/>
</dbReference>
<keyword evidence="1" id="KW-0121">Carboxypeptidase</keyword>
<dbReference type="InterPro" id="IPR001460">
    <property type="entry name" value="PCN-bd_Tpept"/>
</dbReference>
<dbReference type="Pfam" id="PF00905">
    <property type="entry name" value="Transpeptidase"/>
    <property type="match status" value="1"/>
</dbReference>
<evidence type="ECO:0000313" key="12">
    <source>
        <dbReference type="Proteomes" id="UP000231469"/>
    </source>
</evidence>
<evidence type="ECO:0000256" key="8">
    <source>
        <dbReference type="ARBA" id="ARBA00049902"/>
    </source>
</evidence>
<accession>A0A2M7VJK8</accession>
<evidence type="ECO:0000259" key="10">
    <source>
        <dbReference type="Pfam" id="PF00912"/>
    </source>
</evidence>
<dbReference type="Gene3D" id="1.10.3810.10">
    <property type="entry name" value="Biosynthetic peptidoglycan transglycosylase-like"/>
    <property type="match status" value="1"/>
</dbReference>
<dbReference type="AlphaFoldDB" id="A0A2M7VJK8"/>
<evidence type="ECO:0000256" key="6">
    <source>
        <dbReference type="ARBA" id="ARBA00023268"/>
    </source>
</evidence>
<dbReference type="InterPro" id="IPR001264">
    <property type="entry name" value="Glyco_trans_51"/>
</dbReference>
<dbReference type="InterPro" id="IPR036950">
    <property type="entry name" value="PBP_transglycosylase"/>
</dbReference>
<dbReference type="GO" id="GO:0030288">
    <property type="term" value="C:outer membrane-bounded periplasmic space"/>
    <property type="evidence" value="ECO:0007669"/>
    <property type="project" value="TreeGrafter"/>
</dbReference>
<dbReference type="GO" id="GO:0004180">
    <property type="term" value="F:carboxypeptidase activity"/>
    <property type="evidence" value="ECO:0007669"/>
    <property type="project" value="UniProtKB-KW"/>
</dbReference>
<dbReference type="InterPro" id="IPR023346">
    <property type="entry name" value="Lysozyme-like_dom_sf"/>
</dbReference>
<dbReference type="Pfam" id="PF00912">
    <property type="entry name" value="Transgly"/>
    <property type="match status" value="1"/>
</dbReference>
<evidence type="ECO:0000256" key="1">
    <source>
        <dbReference type="ARBA" id="ARBA00022645"/>
    </source>
</evidence>
<evidence type="ECO:0000256" key="7">
    <source>
        <dbReference type="ARBA" id="ARBA00044770"/>
    </source>
</evidence>
<feature type="domain" description="Glycosyl transferase family 51" evidence="10">
    <location>
        <begin position="57"/>
        <end position="207"/>
    </location>
</feature>
<dbReference type="PANTHER" id="PTHR32282:SF15">
    <property type="entry name" value="PENICILLIN-BINDING PROTEIN 1C"/>
    <property type="match status" value="1"/>
</dbReference>
<sequence length="687" mass="78636">MVRFNSKIIGFILLAGFLLIASYNSQKQLLAIYNHQNSIVVQDRKGEEIFIKPNPKEHWARYLNEIPPRFKELLIKKEDKYFYYHFGFNPWSTFQATRGYLGLGPKRASSTITQQLVKILLEKEFERSLKNKIIESFYALSLEIFQSKETILKMYANSIYFGNQAQGLTEASQLYFGLSPNLLSDGQILQLLATISGPSDNNPANPENEKITQSLAQKLGLNGQDLGTVAPFAVKENIQEYSHFNDTYFELSAFTFPKESLIQKVTLDKELTEKIRKIVKRNIEDLKPKNAKNGAVAVIKLPENELLALIGSPDPQSSETGYKINMLNKPRPIGSTVKPFIYLKAFEKDLRPYTLVDDREYKYITAIGFPFYPKNFDYKYRGEVSLHYALSNSLNVPTVKVLEYIGLEGFYNFLEKDLEFESVQDLDNYQLGIALGVLEMSLLDLSKYFTIFPNDGILRELKICQSDGNLSLEKKIANPEYVQLINRILNDRKTGIEQFGLKSDFNLFQENYALKTGTSRDFHDSWVIGYTPDFLVGVWLGNADNTPMEGISGQVGAGRIWAETMEVLLNSEYNKKTPFEFDLLKEFYEKGVVEYGLPGDNYESYLNVLKERDLTLILHPHDGDVFLLEENTKIILEAKKIVKWFADEEFLGEGQEYIFIPQKAGRYQIKAGGADGFREIVTIYINE</sequence>
<proteinExistence type="predicted"/>
<keyword evidence="5" id="KW-0378">Hydrolase</keyword>
<dbReference type="PANTHER" id="PTHR32282">
    <property type="entry name" value="BINDING PROTEIN TRANSPEPTIDASE, PUTATIVE-RELATED"/>
    <property type="match status" value="1"/>
</dbReference>
<dbReference type="EMBL" id="PFPS01000126">
    <property type="protein sequence ID" value="PJA01994.1"/>
    <property type="molecule type" value="Genomic_DNA"/>
</dbReference>